<accession>A0A232EZA6</accession>
<protein>
    <submittedName>
        <fullName evidence="1">Uncharacterized protein</fullName>
    </submittedName>
</protein>
<gene>
    <name evidence="1" type="ORF">TSAR_008352</name>
</gene>
<evidence type="ECO:0000313" key="1">
    <source>
        <dbReference type="EMBL" id="OXU23826.1"/>
    </source>
</evidence>
<dbReference type="EMBL" id="NNAY01001478">
    <property type="protein sequence ID" value="OXU23826.1"/>
    <property type="molecule type" value="Genomic_DNA"/>
</dbReference>
<keyword evidence="2" id="KW-1185">Reference proteome</keyword>
<sequence>MAAPVAGANTTEDPAVQKKRFNDFFRKAFKSVPKIG</sequence>
<evidence type="ECO:0000313" key="2">
    <source>
        <dbReference type="Proteomes" id="UP000215335"/>
    </source>
</evidence>
<comment type="caution">
    <text evidence="1">The sequence shown here is derived from an EMBL/GenBank/DDBJ whole genome shotgun (WGS) entry which is preliminary data.</text>
</comment>
<dbReference type="AlphaFoldDB" id="A0A232EZA6"/>
<reference evidence="1 2" key="1">
    <citation type="journal article" date="2017" name="Curr. Biol.">
        <title>The Evolution of Venom by Co-option of Single-Copy Genes.</title>
        <authorList>
            <person name="Martinson E.O."/>
            <person name="Mrinalini"/>
            <person name="Kelkar Y.D."/>
            <person name="Chang C.H."/>
            <person name="Werren J.H."/>
        </authorList>
    </citation>
    <scope>NUCLEOTIDE SEQUENCE [LARGE SCALE GENOMIC DNA]</scope>
    <source>
        <strain evidence="1 2">Alberta</strain>
        <tissue evidence="1">Whole body</tissue>
    </source>
</reference>
<proteinExistence type="predicted"/>
<name>A0A232EZA6_9HYME</name>
<organism evidence="1 2">
    <name type="scientific">Trichomalopsis sarcophagae</name>
    <dbReference type="NCBI Taxonomy" id="543379"/>
    <lineage>
        <taxon>Eukaryota</taxon>
        <taxon>Metazoa</taxon>
        <taxon>Ecdysozoa</taxon>
        <taxon>Arthropoda</taxon>
        <taxon>Hexapoda</taxon>
        <taxon>Insecta</taxon>
        <taxon>Pterygota</taxon>
        <taxon>Neoptera</taxon>
        <taxon>Endopterygota</taxon>
        <taxon>Hymenoptera</taxon>
        <taxon>Apocrita</taxon>
        <taxon>Proctotrupomorpha</taxon>
        <taxon>Chalcidoidea</taxon>
        <taxon>Pteromalidae</taxon>
        <taxon>Pteromalinae</taxon>
        <taxon>Trichomalopsis</taxon>
    </lineage>
</organism>
<dbReference type="Proteomes" id="UP000215335">
    <property type="component" value="Unassembled WGS sequence"/>
</dbReference>